<comment type="caution">
    <text evidence="2">The sequence shown here is derived from an EMBL/GenBank/DDBJ whole genome shotgun (WGS) entry which is preliminary data.</text>
</comment>
<dbReference type="InterPro" id="IPR035437">
    <property type="entry name" value="SNase_OB-fold_sf"/>
</dbReference>
<proteinExistence type="predicted"/>
<sequence length="457" mass="47244">MKGSAKAAARSGAEIASPPEMPVSEDDRRIRQIILAELDRRRVRPVARRTLALIAEGFVEPADGLPGYRIVDRSGAVRFRGEGEGAGVPLTIHDLVDELAEQHPALVLPALPPPEPAEPPRDPIADVRAAGARFVETQSALARSLANTSAERSRALASAASETVEGWRHRLAERFRAKARPAPAAPSPVASTTPDFAVPLTTSSSAPPPVGGAANGARFGTALAGPALGGAALRNRLSGGLRTASVRSRETAVRLRDWVDDGLAAGSRRPVVLMGLGALAGAALVAALVLTGREDGVGETQSERQASRNAAPQAPAGESAPDAAPTDAAPNAAGTPPPETEQRPAEPPRTANANAVVGAAEVIDTATLRVGGKLVRLFGVEWVRGGQADELAKYLRGRPVTCLPAAGSSAHVCTVEGRDVSEVVLFNGGGRASSEATPELVAAEDHARTERLGVWKR</sequence>
<organism evidence="2 3">
    <name type="scientific">Methylorubrum suomiense</name>
    <dbReference type="NCBI Taxonomy" id="144191"/>
    <lineage>
        <taxon>Bacteria</taxon>
        <taxon>Pseudomonadati</taxon>
        <taxon>Pseudomonadota</taxon>
        <taxon>Alphaproteobacteria</taxon>
        <taxon>Hyphomicrobiales</taxon>
        <taxon>Methylobacteriaceae</taxon>
        <taxon>Methylorubrum</taxon>
    </lineage>
</organism>
<protein>
    <recommendedName>
        <fullName evidence="4">Nuclease</fullName>
    </recommendedName>
</protein>
<name>A0ABQ4UP46_9HYPH</name>
<dbReference type="EMBL" id="BPRE01000001">
    <property type="protein sequence ID" value="GJE74022.1"/>
    <property type="molecule type" value="Genomic_DNA"/>
</dbReference>
<dbReference type="Proteomes" id="UP001055093">
    <property type="component" value="Unassembled WGS sequence"/>
</dbReference>
<feature type="region of interest" description="Disordered" evidence="1">
    <location>
        <begin position="1"/>
        <end position="27"/>
    </location>
</feature>
<feature type="compositionally biased region" description="Low complexity" evidence="1">
    <location>
        <begin position="320"/>
        <end position="334"/>
    </location>
</feature>
<keyword evidence="3" id="KW-1185">Reference proteome</keyword>
<dbReference type="RefSeq" id="WP_137830434.1">
    <property type="nucleotide sequence ID" value="NZ_BPRE01000001.1"/>
</dbReference>
<evidence type="ECO:0000313" key="2">
    <source>
        <dbReference type="EMBL" id="GJE74022.1"/>
    </source>
</evidence>
<reference evidence="2" key="1">
    <citation type="journal article" date="2021" name="Front. Microbiol.">
        <title>Comprehensive Comparative Genomics and Phenotyping of Methylobacterium Species.</title>
        <authorList>
            <person name="Alessa O."/>
            <person name="Ogura Y."/>
            <person name="Fujitani Y."/>
            <person name="Takami H."/>
            <person name="Hayashi T."/>
            <person name="Sahin N."/>
            <person name="Tani A."/>
        </authorList>
    </citation>
    <scope>NUCLEOTIDE SEQUENCE</scope>
    <source>
        <strain evidence="2">DSM 14458</strain>
    </source>
</reference>
<evidence type="ECO:0000256" key="1">
    <source>
        <dbReference type="SAM" id="MobiDB-lite"/>
    </source>
</evidence>
<evidence type="ECO:0000313" key="3">
    <source>
        <dbReference type="Proteomes" id="UP001055093"/>
    </source>
</evidence>
<gene>
    <name evidence="2" type="ORF">BGCPKDLD_0589</name>
</gene>
<feature type="region of interest" description="Disordered" evidence="1">
    <location>
        <begin position="296"/>
        <end position="350"/>
    </location>
</feature>
<accession>A0ABQ4UP46</accession>
<dbReference type="SUPFAM" id="SSF50199">
    <property type="entry name" value="Staphylococcal nuclease"/>
    <property type="match status" value="1"/>
</dbReference>
<feature type="compositionally biased region" description="Low complexity" evidence="1">
    <location>
        <begin position="1"/>
        <end position="13"/>
    </location>
</feature>
<evidence type="ECO:0008006" key="4">
    <source>
        <dbReference type="Google" id="ProtNLM"/>
    </source>
</evidence>
<reference evidence="2" key="2">
    <citation type="submission" date="2021-08" db="EMBL/GenBank/DDBJ databases">
        <authorList>
            <person name="Tani A."/>
            <person name="Ola A."/>
            <person name="Ogura Y."/>
            <person name="Katsura K."/>
            <person name="Hayashi T."/>
        </authorList>
    </citation>
    <scope>NUCLEOTIDE SEQUENCE</scope>
    <source>
        <strain evidence="2">DSM 14458</strain>
    </source>
</reference>
<feature type="compositionally biased region" description="Basic and acidic residues" evidence="1">
    <location>
        <begin position="296"/>
        <end position="306"/>
    </location>
</feature>